<evidence type="ECO:0000313" key="3">
    <source>
        <dbReference type="Proteomes" id="UP000558688"/>
    </source>
</evidence>
<evidence type="ECO:0000259" key="1">
    <source>
        <dbReference type="Pfam" id="PF17667"/>
    </source>
</evidence>
<sequence>MSRDQLGFNPIIHGDDDGSQYIYIKGSANNRESYESEHQRAYTLTLDKPTIWLPPDLASSAPTCYRAMDCHGNEFVARNVWFITELIDYQCLDTDAITLSCIVASPFGRPVKEYRTVLGVLECLRDTIKALRSLYLDAKILDQDISDNNILISNAGNNNPDSPKGILIDFDNAIDVEIEPEKPCSLSGTKTFMAIDLSRGSDDRVHHTYRHDLESFFYIAKKNDISNDNFAAILAEFRPGFKGLESLAHSLRNALFFPNGNEFFTGTSIDIRETEKLYSAMIGAFEKAVVENRE</sequence>
<evidence type="ECO:0000313" key="2">
    <source>
        <dbReference type="EMBL" id="KAF5266836.1"/>
    </source>
</evidence>
<dbReference type="AlphaFoldDB" id="A0A8H5AMD4"/>
<proteinExistence type="predicted"/>
<dbReference type="InterPro" id="IPR040976">
    <property type="entry name" value="Pkinase_fungal"/>
</dbReference>
<feature type="domain" description="Fungal-type protein kinase" evidence="1">
    <location>
        <begin position="95"/>
        <end position="219"/>
    </location>
</feature>
<protein>
    <recommendedName>
        <fullName evidence="1">Fungal-type protein kinase domain-containing protein</fullName>
    </recommendedName>
</protein>
<gene>
    <name evidence="2" type="ORF">FOXYS1_2326</name>
</gene>
<reference evidence="2" key="1">
    <citation type="submission" date="2020-02" db="EMBL/GenBank/DDBJ databases">
        <title>Identification and distribution of gene clusters putatively required for synthesis of sphingolipid metabolism inhibitors in phylogenetically diverse species of the filamentous fungus Fusarium.</title>
        <authorList>
            <person name="Kim H.-S."/>
            <person name="Busman M."/>
            <person name="Brown D.W."/>
            <person name="Divon H."/>
            <person name="Uhlig S."/>
            <person name="Proctor R.H."/>
        </authorList>
    </citation>
    <scope>NUCLEOTIDE SEQUENCE [LARGE SCALE GENOMIC DNA]</scope>
    <source>
        <strain evidence="2">NRRL 39464</strain>
    </source>
</reference>
<dbReference type="InterPro" id="IPR011009">
    <property type="entry name" value="Kinase-like_dom_sf"/>
</dbReference>
<dbReference type="SUPFAM" id="SSF56112">
    <property type="entry name" value="Protein kinase-like (PK-like)"/>
    <property type="match status" value="1"/>
</dbReference>
<name>A0A8H5AMD4_FUSOX</name>
<dbReference type="Gene3D" id="1.10.510.10">
    <property type="entry name" value="Transferase(Phosphotransferase) domain 1"/>
    <property type="match status" value="1"/>
</dbReference>
<dbReference type="Pfam" id="PF17667">
    <property type="entry name" value="Pkinase_fungal"/>
    <property type="match status" value="1"/>
</dbReference>
<dbReference type="EMBL" id="JAAFOW010000333">
    <property type="protein sequence ID" value="KAF5266836.1"/>
    <property type="molecule type" value="Genomic_DNA"/>
</dbReference>
<accession>A0A8H5AMD4</accession>
<comment type="caution">
    <text evidence="2">The sequence shown here is derived from an EMBL/GenBank/DDBJ whole genome shotgun (WGS) entry which is preliminary data.</text>
</comment>
<dbReference type="Proteomes" id="UP000558688">
    <property type="component" value="Unassembled WGS sequence"/>
</dbReference>
<dbReference type="PANTHER" id="PTHR38248:SF2">
    <property type="entry name" value="FUNK1 11"/>
    <property type="match status" value="1"/>
</dbReference>
<dbReference type="PANTHER" id="PTHR38248">
    <property type="entry name" value="FUNK1 6"/>
    <property type="match status" value="1"/>
</dbReference>
<organism evidence="2 3">
    <name type="scientific">Fusarium oxysporum</name>
    <name type="common">Fusarium vascular wilt</name>
    <dbReference type="NCBI Taxonomy" id="5507"/>
    <lineage>
        <taxon>Eukaryota</taxon>
        <taxon>Fungi</taxon>
        <taxon>Dikarya</taxon>
        <taxon>Ascomycota</taxon>
        <taxon>Pezizomycotina</taxon>
        <taxon>Sordariomycetes</taxon>
        <taxon>Hypocreomycetidae</taxon>
        <taxon>Hypocreales</taxon>
        <taxon>Nectriaceae</taxon>
        <taxon>Fusarium</taxon>
        <taxon>Fusarium oxysporum species complex</taxon>
    </lineage>
</organism>